<dbReference type="InterPro" id="IPR027417">
    <property type="entry name" value="P-loop_NTPase"/>
</dbReference>
<comment type="caution">
    <text evidence="3">The sequence shown here is derived from an EMBL/GenBank/DDBJ whole genome shotgun (WGS) entry which is preliminary data.</text>
</comment>
<evidence type="ECO:0000313" key="4">
    <source>
        <dbReference type="Proteomes" id="UP001437256"/>
    </source>
</evidence>
<feature type="domain" description="Nephrocystin 3-like N-terminal" evidence="2">
    <location>
        <begin position="99"/>
        <end position="255"/>
    </location>
</feature>
<accession>A0ABR2Z780</accession>
<keyword evidence="4" id="KW-1185">Reference proteome</keyword>
<dbReference type="Gene3D" id="3.40.50.300">
    <property type="entry name" value="P-loop containing nucleotide triphosphate hydrolases"/>
    <property type="match status" value="1"/>
</dbReference>
<dbReference type="EMBL" id="JBBXMP010000885">
    <property type="protein sequence ID" value="KAL0056844.1"/>
    <property type="molecule type" value="Genomic_DNA"/>
</dbReference>
<dbReference type="SUPFAM" id="SSF52540">
    <property type="entry name" value="P-loop containing nucleoside triphosphate hydrolases"/>
    <property type="match status" value="1"/>
</dbReference>
<evidence type="ECO:0000259" key="2">
    <source>
        <dbReference type="Pfam" id="PF24883"/>
    </source>
</evidence>
<sequence length="495" mass="54610">MTGIHNVHNGPGTQNNYHGLGQNINYGGDQNILSGAGNIITGQLNIGGNFVQSLGTGVAPDGYKILSDKIAGVGGSHKAEHQFSRGACLKGTRTRVLGEIDEWVKGKFSPICWVSGAAGVGKSAIALSAAQDCEKSGRLVSSFFFFRSDPRRNNSSALALSIAYGLGAVAPTSRTLIHERVVKDPIILDGTLEDQFRELVFEPSSIGLQGHSPDIIIIDGLDECGDEKAQLRILHIIASYIRTTQPILRFLILSRPESWIRAEFGDDPLCQSANFITLDTELYTPMNDVELYLRHEFKRIASSRRYSALRFPCPWPSDEDLQWLVSKSSGQFIYATTIVIFVDVGYRHPVEQLGTVLSYTADFQPSRATTSPYGALDNLYSTILAVAHHDFDEIRPILAALLIIPDHSRAALSLRSLDILFGLQQGEMTLKLRGMHAVLNITEPDANIRPYHTSFIEYLVDKARAGKFHIDRYEQHGVLVRAWLQVLSVKKAPRV</sequence>
<keyword evidence="1" id="KW-0677">Repeat</keyword>
<name>A0ABR2Z780_9AGAR</name>
<dbReference type="Pfam" id="PF24883">
    <property type="entry name" value="NPHP3_N"/>
    <property type="match status" value="1"/>
</dbReference>
<reference evidence="3 4" key="1">
    <citation type="submission" date="2024-05" db="EMBL/GenBank/DDBJ databases">
        <title>A draft genome resource for the thread blight pathogen Marasmius tenuissimus strain MS-2.</title>
        <authorList>
            <person name="Yulfo-Soto G.E."/>
            <person name="Baruah I.K."/>
            <person name="Amoako-Attah I."/>
            <person name="Bukari Y."/>
            <person name="Meinhardt L.W."/>
            <person name="Bailey B.A."/>
            <person name="Cohen S.P."/>
        </authorList>
    </citation>
    <scope>NUCLEOTIDE SEQUENCE [LARGE SCALE GENOMIC DNA]</scope>
    <source>
        <strain evidence="3 4">MS-2</strain>
    </source>
</reference>
<dbReference type="PANTHER" id="PTHR10039">
    <property type="entry name" value="AMELOGENIN"/>
    <property type="match status" value="1"/>
</dbReference>
<dbReference type="PANTHER" id="PTHR10039:SF14">
    <property type="entry name" value="NACHT DOMAIN-CONTAINING PROTEIN"/>
    <property type="match status" value="1"/>
</dbReference>
<dbReference type="Proteomes" id="UP001437256">
    <property type="component" value="Unassembled WGS sequence"/>
</dbReference>
<protein>
    <recommendedName>
        <fullName evidence="2">Nephrocystin 3-like N-terminal domain-containing protein</fullName>
    </recommendedName>
</protein>
<dbReference type="InterPro" id="IPR056884">
    <property type="entry name" value="NPHP3-like_N"/>
</dbReference>
<evidence type="ECO:0000313" key="3">
    <source>
        <dbReference type="EMBL" id="KAL0056844.1"/>
    </source>
</evidence>
<evidence type="ECO:0000256" key="1">
    <source>
        <dbReference type="ARBA" id="ARBA00022737"/>
    </source>
</evidence>
<organism evidence="3 4">
    <name type="scientific">Marasmius tenuissimus</name>
    <dbReference type="NCBI Taxonomy" id="585030"/>
    <lineage>
        <taxon>Eukaryota</taxon>
        <taxon>Fungi</taxon>
        <taxon>Dikarya</taxon>
        <taxon>Basidiomycota</taxon>
        <taxon>Agaricomycotina</taxon>
        <taxon>Agaricomycetes</taxon>
        <taxon>Agaricomycetidae</taxon>
        <taxon>Agaricales</taxon>
        <taxon>Marasmiineae</taxon>
        <taxon>Marasmiaceae</taxon>
        <taxon>Marasmius</taxon>
    </lineage>
</organism>
<gene>
    <name evidence="3" type="ORF">AAF712_016543</name>
</gene>
<proteinExistence type="predicted"/>